<dbReference type="RefSeq" id="WP_205121125.1">
    <property type="nucleotide sequence ID" value="NZ_JAFBCM010000001.1"/>
</dbReference>
<sequence>MPIDRPSQLGLSAAMRARDASRPRPEHLPAPSEAELAEKPKEVEPQADADS</sequence>
<comment type="caution">
    <text evidence="2">The sequence shown here is derived from an EMBL/GenBank/DDBJ whole genome shotgun (WGS) entry which is preliminary data.</text>
</comment>
<dbReference type="EMBL" id="JBHRZH010000043">
    <property type="protein sequence ID" value="MFC3765861.1"/>
    <property type="molecule type" value="Genomic_DNA"/>
</dbReference>
<evidence type="ECO:0000313" key="2">
    <source>
        <dbReference type="EMBL" id="MFC3765861.1"/>
    </source>
</evidence>
<evidence type="ECO:0000313" key="3">
    <source>
        <dbReference type="Proteomes" id="UP001595699"/>
    </source>
</evidence>
<dbReference type="Proteomes" id="UP001595699">
    <property type="component" value="Unassembled WGS sequence"/>
</dbReference>
<feature type="compositionally biased region" description="Basic and acidic residues" evidence="1">
    <location>
        <begin position="16"/>
        <end position="27"/>
    </location>
</feature>
<name>A0ABV7YMB9_9ACTN</name>
<gene>
    <name evidence="2" type="ORF">ACFOUW_33855</name>
</gene>
<proteinExistence type="predicted"/>
<organism evidence="2 3">
    <name type="scientific">Tenggerimyces flavus</name>
    <dbReference type="NCBI Taxonomy" id="1708749"/>
    <lineage>
        <taxon>Bacteria</taxon>
        <taxon>Bacillati</taxon>
        <taxon>Actinomycetota</taxon>
        <taxon>Actinomycetes</taxon>
        <taxon>Propionibacteriales</taxon>
        <taxon>Nocardioidaceae</taxon>
        <taxon>Tenggerimyces</taxon>
    </lineage>
</organism>
<protein>
    <submittedName>
        <fullName evidence="2">Uncharacterized protein</fullName>
    </submittedName>
</protein>
<feature type="region of interest" description="Disordered" evidence="1">
    <location>
        <begin position="1"/>
        <end position="51"/>
    </location>
</feature>
<reference evidence="3" key="1">
    <citation type="journal article" date="2019" name="Int. J. Syst. Evol. Microbiol.">
        <title>The Global Catalogue of Microorganisms (GCM) 10K type strain sequencing project: providing services to taxonomists for standard genome sequencing and annotation.</title>
        <authorList>
            <consortium name="The Broad Institute Genomics Platform"/>
            <consortium name="The Broad Institute Genome Sequencing Center for Infectious Disease"/>
            <person name="Wu L."/>
            <person name="Ma J."/>
        </authorList>
    </citation>
    <scope>NUCLEOTIDE SEQUENCE [LARGE SCALE GENOMIC DNA]</scope>
    <source>
        <strain evidence="3">CGMCC 4.7241</strain>
    </source>
</reference>
<keyword evidence="3" id="KW-1185">Reference proteome</keyword>
<evidence type="ECO:0000256" key="1">
    <source>
        <dbReference type="SAM" id="MobiDB-lite"/>
    </source>
</evidence>
<accession>A0ABV7YMB9</accession>